<sequence length="79" mass="9060">PYFLDHLKSVMPSDTDIARMMELALGEEVKESKILKSPKSKEGEGPETYADFDAEVERLGKIDMVKARDYYDAWIGKFE</sequence>
<evidence type="ECO:0000313" key="1">
    <source>
        <dbReference type="EMBL" id="KKL47929.1"/>
    </source>
</evidence>
<dbReference type="AlphaFoldDB" id="A0A0F9CFP2"/>
<feature type="non-terminal residue" evidence="1">
    <location>
        <position position="1"/>
    </location>
</feature>
<name>A0A0F9CFP2_9ZZZZ</name>
<protein>
    <submittedName>
        <fullName evidence="1">Uncharacterized protein</fullName>
    </submittedName>
</protein>
<comment type="caution">
    <text evidence="1">The sequence shown here is derived from an EMBL/GenBank/DDBJ whole genome shotgun (WGS) entry which is preliminary data.</text>
</comment>
<accession>A0A0F9CFP2</accession>
<dbReference type="EMBL" id="LAZR01033491">
    <property type="protein sequence ID" value="KKL47929.1"/>
    <property type="molecule type" value="Genomic_DNA"/>
</dbReference>
<reference evidence="1" key="1">
    <citation type="journal article" date="2015" name="Nature">
        <title>Complex archaea that bridge the gap between prokaryotes and eukaryotes.</title>
        <authorList>
            <person name="Spang A."/>
            <person name="Saw J.H."/>
            <person name="Jorgensen S.L."/>
            <person name="Zaremba-Niedzwiedzka K."/>
            <person name="Martijn J."/>
            <person name="Lind A.E."/>
            <person name="van Eijk R."/>
            <person name="Schleper C."/>
            <person name="Guy L."/>
            <person name="Ettema T.J."/>
        </authorList>
    </citation>
    <scope>NUCLEOTIDE SEQUENCE</scope>
</reference>
<organism evidence="1">
    <name type="scientific">marine sediment metagenome</name>
    <dbReference type="NCBI Taxonomy" id="412755"/>
    <lineage>
        <taxon>unclassified sequences</taxon>
        <taxon>metagenomes</taxon>
        <taxon>ecological metagenomes</taxon>
    </lineage>
</organism>
<proteinExistence type="predicted"/>
<gene>
    <name evidence="1" type="ORF">LCGC14_2330630</name>
</gene>